<sequence>PNLPNTTFLSCINIAFKHRGKTDCTLVRGKKEEDDDYMDPRDSLSDTTVGRTPTPQKNPLQGSFPSSLLLSKPKNQSLRYYLTSRESLNSKLYPTNLIANPAYASLTLCVLRS</sequence>
<dbReference type="GO" id="GO:0004386">
    <property type="term" value="F:helicase activity"/>
    <property type="evidence" value="ECO:0007669"/>
    <property type="project" value="UniProtKB-KW"/>
</dbReference>
<feature type="non-terminal residue" evidence="2">
    <location>
        <position position="1"/>
    </location>
</feature>
<keyword evidence="2" id="KW-0067">ATP-binding</keyword>
<gene>
    <name evidence="2" type="ORF">STAS_22615</name>
</gene>
<accession>A0A5A7QLC8</accession>
<comment type="caution">
    <text evidence="2">The sequence shown here is derived from an EMBL/GenBank/DDBJ whole genome shotgun (WGS) entry which is preliminary data.</text>
</comment>
<keyword evidence="3" id="KW-1185">Reference proteome</keyword>
<organism evidence="2 3">
    <name type="scientific">Striga asiatica</name>
    <name type="common">Asiatic witchweed</name>
    <name type="synonym">Buchnera asiatica</name>
    <dbReference type="NCBI Taxonomy" id="4170"/>
    <lineage>
        <taxon>Eukaryota</taxon>
        <taxon>Viridiplantae</taxon>
        <taxon>Streptophyta</taxon>
        <taxon>Embryophyta</taxon>
        <taxon>Tracheophyta</taxon>
        <taxon>Spermatophyta</taxon>
        <taxon>Magnoliopsida</taxon>
        <taxon>eudicotyledons</taxon>
        <taxon>Gunneridae</taxon>
        <taxon>Pentapetalae</taxon>
        <taxon>asterids</taxon>
        <taxon>lamiids</taxon>
        <taxon>Lamiales</taxon>
        <taxon>Orobanchaceae</taxon>
        <taxon>Buchnereae</taxon>
        <taxon>Striga</taxon>
    </lineage>
</organism>
<evidence type="ECO:0000313" key="2">
    <source>
        <dbReference type="EMBL" id="GER45652.1"/>
    </source>
</evidence>
<proteinExistence type="predicted"/>
<reference evidence="3" key="1">
    <citation type="journal article" date="2019" name="Curr. Biol.">
        <title>Genome Sequence of Striga asiatica Provides Insight into the Evolution of Plant Parasitism.</title>
        <authorList>
            <person name="Yoshida S."/>
            <person name="Kim S."/>
            <person name="Wafula E.K."/>
            <person name="Tanskanen J."/>
            <person name="Kim Y.M."/>
            <person name="Honaas L."/>
            <person name="Yang Z."/>
            <person name="Spallek T."/>
            <person name="Conn C.E."/>
            <person name="Ichihashi Y."/>
            <person name="Cheong K."/>
            <person name="Cui S."/>
            <person name="Der J.P."/>
            <person name="Gundlach H."/>
            <person name="Jiao Y."/>
            <person name="Hori C."/>
            <person name="Ishida J.K."/>
            <person name="Kasahara H."/>
            <person name="Kiba T."/>
            <person name="Kim M.S."/>
            <person name="Koo N."/>
            <person name="Laohavisit A."/>
            <person name="Lee Y.H."/>
            <person name="Lumba S."/>
            <person name="McCourt P."/>
            <person name="Mortimer J.C."/>
            <person name="Mutuku J.M."/>
            <person name="Nomura T."/>
            <person name="Sasaki-Sekimoto Y."/>
            <person name="Seto Y."/>
            <person name="Wang Y."/>
            <person name="Wakatake T."/>
            <person name="Sakakibara H."/>
            <person name="Demura T."/>
            <person name="Yamaguchi S."/>
            <person name="Yoneyama K."/>
            <person name="Manabe R.I."/>
            <person name="Nelson D.C."/>
            <person name="Schulman A.H."/>
            <person name="Timko M.P."/>
            <person name="dePamphilis C.W."/>
            <person name="Choi D."/>
            <person name="Shirasu K."/>
        </authorList>
    </citation>
    <scope>NUCLEOTIDE SEQUENCE [LARGE SCALE GENOMIC DNA]</scope>
    <source>
        <strain evidence="3">cv. UVA1</strain>
    </source>
</reference>
<dbReference type="AlphaFoldDB" id="A0A5A7QLC8"/>
<dbReference type="EMBL" id="BKCP01007183">
    <property type="protein sequence ID" value="GER45652.1"/>
    <property type="molecule type" value="Genomic_DNA"/>
</dbReference>
<evidence type="ECO:0000313" key="3">
    <source>
        <dbReference type="Proteomes" id="UP000325081"/>
    </source>
</evidence>
<protein>
    <submittedName>
        <fullName evidence="2">ATP-dependent RNA helicase has1</fullName>
    </submittedName>
</protein>
<feature type="region of interest" description="Disordered" evidence="1">
    <location>
        <begin position="29"/>
        <end position="70"/>
    </location>
</feature>
<evidence type="ECO:0000256" key="1">
    <source>
        <dbReference type="SAM" id="MobiDB-lite"/>
    </source>
</evidence>
<keyword evidence="2" id="KW-0347">Helicase</keyword>
<keyword evidence="2" id="KW-0547">Nucleotide-binding</keyword>
<feature type="compositionally biased region" description="Polar residues" evidence="1">
    <location>
        <begin position="45"/>
        <end position="65"/>
    </location>
</feature>
<name>A0A5A7QLC8_STRAF</name>
<dbReference type="Proteomes" id="UP000325081">
    <property type="component" value="Unassembled WGS sequence"/>
</dbReference>
<keyword evidence="2" id="KW-0378">Hydrolase</keyword>